<dbReference type="PROSITE" id="PS50006">
    <property type="entry name" value="FHA_DOMAIN"/>
    <property type="match status" value="1"/>
</dbReference>
<keyword evidence="1" id="KW-0597">Phosphoprotein</keyword>
<feature type="domain" description="FHA" evidence="3">
    <location>
        <begin position="319"/>
        <end position="379"/>
    </location>
</feature>
<dbReference type="Proteomes" id="UP001556631">
    <property type="component" value="Unassembled WGS sequence"/>
</dbReference>
<evidence type="ECO:0000313" key="4">
    <source>
        <dbReference type="EMBL" id="MEX0426670.1"/>
    </source>
</evidence>
<evidence type="ECO:0000256" key="1">
    <source>
        <dbReference type="ARBA" id="ARBA00022553"/>
    </source>
</evidence>
<feature type="compositionally biased region" description="Pro residues" evidence="2">
    <location>
        <begin position="230"/>
        <end position="241"/>
    </location>
</feature>
<dbReference type="Gene3D" id="2.60.200.20">
    <property type="match status" value="1"/>
</dbReference>
<dbReference type="SUPFAM" id="SSF49879">
    <property type="entry name" value="SMAD/FHA domain"/>
    <property type="match status" value="1"/>
</dbReference>
<feature type="compositionally biased region" description="Pro residues" evidence="2">
    <location>
        <begin position="142"/>
        <end position="159"/>
    </location>
</feature>
<gene>
    <name evidence="4" type="ORF">AB3X52_03485</name>
</gene>
<feature type="compositionally biased region" description="Low complexity" evidence="2">
    <location>
        <begin position="160"/>
        <end position="176"/>
    </location>
</feature>
<protein>
    <recommendedName>
        <fullName evidence="3">FHA domain-containing protein</fullName>
    </recommendedName>
</protein>
<dbReference type="RefSeq" id="WP_367991390.1">
    <property type="nucleotide sequence ID" value="NZ_JBFPJR010000004.1"/>
</dbReference>
<evidence type="ECO:0000256" key="2">
    <source>
        <dbReference type="SAM" id="MobiDB-lite"/>
    </source>
</evidence>
<dbReference type="InterPro" id="IPR008984">
    <property type="entry name" value="SMAD_FHA_dom_sf"/>
</dbReference>
<accession>A0ABV3SXD1</accession>
<keyword evidence="5" id="KW-1185">Reference proteome</keyword>
<dbReference type="EMBL" id="JBFPJR010000004">
    <property type="protein sequence ID" value="MEX0426670.1"/>
    <property type="molecule type" value="Genomic_DNA"/>
</dbReference>
<comment type="caution">
    <text evidence="4">The sequence shown here is derived from an EMBL/GenBank/DDBJ whole genome shotgun (WGS) entry which is preliminary data.</text>
</comment>
<evidence type="ECO:0000313" key="5">
    <source>
        <dbReference type="Proteomes" id="UP001556631"/>
    </source>
</evidence>
<evidence type="ECO:0000259" key="3">
    <source>
        <dbReference type="PROSITE" id="PS50006"/>
    </source>
</evidence>
<proteinExistence type="predicted"/>
<dbReference type="InterPro" id="IPR000253">
    <property type="entry name" value="FHA_dom"/>
</dbReference>
<name>A0ABV3SXD1_9ACTN</name>
<organism evidence="4 5">
    <name type="scientific">Nocardioides eburneus</name>
    <dbReference type="NCBI Taxonomy" id="3231482"/>
    <lineage>
        <taxon>Bacteria</taxon>
        <taxon>Bacillati</taxon>
        <taxon>Actinomycetota</taxon>
        <taxon>Actinomycetes</taxon>
        <taxon>Propionibacteriales</taxon>
        <taxon>Nocardioidaceae</taxon>
        <taxon>Nocardioides</taxon>
    </lineage>
</organism>
<sequence>MPATYSPGGGTLIGHGTRWLLLARPLDPGLVVRLWPRFEDGTAPAALADLAQRLSDGAPCALVDTATGEQIARGLTVAEDGDTLTLTLGGSTQAAALPFEGGAVGASALRVTAPAVVRRPAAAPVRPLIDGVPAGIRVGGSAPPPPPQPPAPAPAPTTAPAPAATTAPTPAATAAPDPVARRDPASRLGPADEPTLPSLTGAADPDIAYGATRVRPATPPTPATARPGPRSGPPAGAPPGAPQAHTVQRPGGAHPLQQHTGETVLAVRCPQQHLTPLESPVCRQCGAPVGRQEPIRVPRPPLGRLLLADGQEVLLDRGAVLGRRPEAVPGGEMWPHLVELPADNTALSRSHLLVELQGWRILARDLGSLGGSVITAPEAPPMRMRPHESYVLDPGSVIDLAGGFAVRCVVELSGDPA</sequence>
<feature type="region of interest" description="Disordered" evidence="2">
    <location>
        <begin position="134"/>
        <end position="257"/>
    </location>
</feature>
<reference evidence="4 5" key="1">
    <citation type="submission" date="2024-07" db="EMBL/GenBank/DDBJ databases">
        <authorList>
            <person name="Lee S."/>
            <person name="Kang M."/>
        </authorList>
    </citation>
    <scope>NUCLEOTIDE SEQUENCE [LARGE SCALE GENOMIC DNA]</scope>
    <source>
        <strain evidence="4 5">DS6</strain>
    </source>
</reference>